<gene>
    <name evidence="2" type="ORF">DLM_1814</name>
</gene>
<feature type="transmembrane region" description="Helical" evidence="1">
    <location>
        <begin position="62"/>
        <end position="84"/>
    </location>
</feature>
<evidence type="ECO:0008006" key="4">
    <source>
        <dbReference type="Google" id="ProtNLM"/>
    </source>
</evidence>
<organism evidence="2 3">
    <name type="scientific">Aquitalea magnusonii</name>
    <dbReference type="NCBI Taxonomy" id="332411"/>
    <lineage>
        <taxon>Bacteria</taxon>
        <taxon>Pseudomonadati</taxon>
        <taxon>Pseudomonadota</taxon>
        <taxon>Betaproteobacteria</taxon>
        <taxon>Neisseriales</taxon>
        <taxon>Chromobacteriaceae</taxon>
        <taxon>Aquitalea</taxon>
    </lineage>
</organism>
<protein>
    <recommendedName>
        <fullName evidence="4">Transmembrane protein</fullName>
    </recommendedName>
</protein>
<reference evidence="2 3" key="2">
    <citation type="journal article" date="2017" name="Genome Announc.">
        <title>Draft genome sequence of Aquitalea magnusonii strain H3, a plant growth-promoting bacterium of duckweed Lemna minor.</title>
        <authorList>
            <person name="Ishizawa H."/>
            <person name="Kuroda M."/>
            <person name="Ike M."/>
        </authorList>
    </citation>
    <scope>NUCLEOTIDE SEQUENCE [LARGE SCALE GENOMIC DNA]</scope>
    <source>
        <strain evidence="2 3">H3</strain>
    </source>
</reference>
<evidence type="ECO:0000256" key="1">
    <source>
        <dbReference type="SAM" id="Phobius"/>
    </source>
</evidence>
<dbReference type="AlphaFoldDB" id="A0A3G9GC25"/>
<dbReference type="KEGG" id="amah:DLM_1814"/>
<dbReference type="OrthoDB" id="8900679at2"/>
<name>A0A3G9GC25_9NEIS</name>
<dbReference type="EMBL" id="AP018823">
    <property type="protein sequence ID" value="BBF85430.1"/>
    <property type="molecule type" value="Genomic_DNA"/>
</dbReference>
<sequence>MNEMHVADSKTWRWRLRRLLTGPLVLLAALLLAFEEFAWDELSAWLARLGRLPVLRQIESAIARASPGVALSLFLLPVLGLLPVKLAAVLLISRGHAVLGLLVILLAKLLGTAVAARLFGLTRKQLMSVGWFARAYQLFMRFKAYVYGRLAASRAWQAAHRLLNVLRTSLRRPSAWSRLGRRLSRQWQHLRK</sequence>
<accession>A0A3G9GC25</accession>
<reference evidence="3" key="3">
    <citation type="journal article" date="2017" name="Plant Physiol. Biochem.">
        <title>Differential oxidative and antioxidative response of duckweed Lemna minor toward plant growth promoting/inhibiting bacteria.</title>
        <authorList>
            <person name="Ishizawa H."/>
            <person name="Kuroda M."/>
            <person name="Morikawa M."/>
            <person name="Ike M."/>
        </authorList>
    </citation>
    <scope>NUCLEOTIDE SEQUENCE [LARGE SCALE GENOMIC DNA]</scope>
    <source>
        <strain evidence="3">H3</strain>
    </source>
</reference>
<evidence type="ECO:0000313" key="2">
    <source>
        <dbReference type="EMBL" id="BBF85430.1"/>
    </source>
</evidence>
<feature type="transmembrane region" description="Helical" evidence="1">
    <location>
        <begin position="96"/>
        <end position="119"/>
    </location>
</feature>
<reference evidence="3" key="1">
    <citation type="journal article" date="2017" name="Biotechnol. Biofuels">
        <title>Evaluation of environmental bacterial communities as a factor affecting the growth of duckweed Lemna minor.</title>
        <authorList>
            <person name="Ishizawa H."/>
            <person name="Kuroda M."/>
            <person name="Morikawa M."/>
            <person name="Ike M."/>
        </authorList>
    </citation>
    <scope>NUCLEOTIDE SEQUENCE [LARGE SCALE GENOMIC DNA]</scope>
    <source>
        <strain evidence="3">H3</strain>
    </source>
</reference>
<evidence type="ECO:0000313" key="3">
    <source>
        <dbReference type="Proteomes" id="UP000198290"/>
    </source>
</evidence>
<dbReference type="Proteomes" id="UP000198290">
    <property type="component" value="Chromosome"/>
</dbReference>
<proteinExistence type="predicted"/>
<keyword evidence="1" id="KW-0472">Membrane</keyword>
<keyword evidence="3" id="KW-1185">Reference proteome</keyword>
<keyword evidence="1" id="KW-1133">Transmembrane helix</keyword>
<keyword evidence="1" id="KW-0812">Transmembrane</keyword>
<dbReference type="RefSeq" id="WP_089083362.1">
    <property type="nucleotide sequence ID" value="NZ_AP018823.1"/>
</dbReference>